<dbReference type="EMBL" id="LKAJ01000017">
    <property type="protein sequence ID" value="KRG19182.1"/>
    <property type="molecule type" value="Genomic_DNA"/>
</dbReference>
<keyword evidence="4" id="KW-1185">Reference proteome</keyword>
<reference evidence="3" key="2">
    <citation type="journal article" date="2016" name="Genome Announc.">
        <title>Draft Genome Sequences of Two Novel Amoeba-Resistant Intranuclear Bacteria, 'Candidatus Berkiella cookevillensis' and 'Candidatus Berkiella aquae'.</title>
        <authorList>
            <person name="Mehari Y.T."/>
            <person name="Arivett B.A."/>
            <person name="Farone A.L."/>
            <person name="Gunderson J.H."/>
            <person name="Farone M.B."/>
        </authorList>
    </citation>
    <scope>NUCLEOTIDE SEQUENCE</scope>
    <source>
        <strain evidence="3">HT99</strain>
    </source>
</reference>
<evidence type="ECO:0000313" key="3">
    <source>
        <dbReference type="EMBL" id="MCS5712897.1"/>
    </source>
</evidence>
<reference evidence="3" key="3">
    <citation type="submission" date="2021-06" db="EMBL/GenBank/DDBJ databases">
        <title>Genomic Description and Analysis of Intracellular Bacteria, Candidatus Berkiella cookevillensis and Candidatus Berkiella aquae.</title>
        <authorList>
            <person name="Kidane D.T."/>
            <person name="Mehari Y.T."/>
            <person name="Rice F.C."/>
            <person name="Arivett B.A."/>
            <person name="Farone A.L."/>
            <person name="Berk S.G."/>
            <person name="Farone M.B."/>
        </authorList>
    </citation>
    <scope>NUCLEOTIDE SEQUENCE</scope>
    <source>
        <strain evidence="3">HT99</strain>
    </source>
</reference>
<sequence>MWHKKRASSLVALGIAVLLISENAISSHVTYSLEYSTAKKPAFENTEINAQLFRGGVPAGYFKIKPNSRNEFTVPNDSGSNIAIAAFSVKGQDKLHLACSGNAFPGKQKIVMECIPK</sequence>
<dbReference type="Proteomes" id="UP000051497">
    <property type="component" value="Unassembled WGS sequence"/>
</dbReference>
<feature type="signal peptide" evidence="1">
    <location>
        <begin position="1"/>
        <end position="26"/>
    </location>
</feature>
<keyword evidence="1" id="KW-0732">Signal</keyword>
<accession>A0A0Q9YR00</accession>
<dbReference type="AlphaFoldDB" id="A0A0Q9YR00"/>
<reference evidence="2" key="1">
    <citation type="submission" date="2015-09" db="EMBL/GenBank/DDBJ databases">
        <title>Draft Genome Sequences of Two Novel Amoeba-resistant Intranuclear Bacteria, Candidatus Berkiella cookevillensis and Candidatus Berkiella aquae.</title>
        <authorList>
            <person name="Mehari Y.T."/>
            <person name="Arivett B.A."/>
            <person name="Farone A.L."/>
            <person name="Gunderson J.H."/>
            <person name="Farone M.B."/>
        </authorList>
    </citation>
    <scope>NUCLEOTIDE SEQUENCE [LARGE SCALE GENOMIC DNA]</scope>
    <source>
        <strain evidence="2">HT99</strain>
    </source>
</reference>
<evidence type="ECO:0000313" key="2">
    <source>
        <dbReference type="EMBL" id="KRG19182.1"/>
    </source>
</evidence>
<comment type="caution">
    <text evidence="2">The sequence shown here is derived from an EMBL/GenBank/DDBJ whole genome shotgun (WGS) entry which is preliminary data.</text>
</comment>
<proteinExistence type="predicted"/>
<gene>
    <name evidence="3" type="ORF">HT99x_015765</name>
    <name evidence="2" type="ORF">HT99x_02841</name>
</gene>
<organism evidence="2">
    <name type="scientific">Candidatus Berkiella aquae</name>
    <dbReference type="NCBI Taxonomy" id="295108"/>
    <lineage>
        <taxon>Bacteria</taxon>
        <taxon>Pseudomonadati</taxon>
        <taxon>Pseudomonadota</taxon>
        <taxon>Gammaproteobacteria</taxon>
        <taxon>Candidatus Berkiellales</taxon>
        <taxon>Candidatus Berkiellaceae</taxon>
        <taxon>Candidatus Berkiella</taxon>
    </lineage>
</organism>
<dbReference type="EMBL" id="LKAJ02000003">
    <property type="protein sequence ID" value="MCS5712897.1"/>
    <property type="molecule type" value="Genomic_DNA"/>
</dbReference>
<name>A0A0Q9YR00_9GAMM</name>
<evidence type="ECO:0000313" key="4">
    <source>
        <dbReference type="Proteomes" id="UP000051497"/>
    </source>
</evidence>
<dbReference type="RefSeq" id="WP_075067438.1">
    <property type="nucleotide sequence ID" value="NZ_LKAJ02000003.1"/>
</dbReference>
<evidence type="ECO:0000256" key="1">
    <source>
        <dbReference type="SAM" id="SignalP"/>
    </source>
</evidence>
<protein>
    <submittedName>
        <fullName evidence="2">Uncharacterized protein</fullName>
    </submittedName>
</protein>
<feature type="chain" id="PRO_5043129769" evidence="1">
    <location>
        <begin position="27"/>
        <end position="117"/>
    </location>
</feature>